<name>A0ACB8UW84_9EURO</name>
<sequence>MAPDLLSVFFFLMFIITLAAILHRLIQRKQPAPIKADHTGDAERLHKLRALSRHHEVASVLSTLVREDGAGTWPPRANHDSWPHALRPYKNIYLELISLLPTARPSLDDDINNERRNKYRSIMRKLLSERVNIFEVEILLASVEAGSWDLCPRDVYNGFHCCVAVCRHAYRWATIPVVRVAQLETVIDFPPELDIPWPFFQRHFGVSAESGNNTSNVLLNFDERGERVYKINVGLSNTIQSSEEAFFLYCNIVHAIISFEENNKASCLNYLENVVSGVRDLLLIFYQNLTESRISRSVWLSYVQGFQGWGIGKLVNGEFVKYDGVSGNHILFFQALDAFLGMNRYLTDENMDRYIPINQRKFCLALKKHSFRAKLDKEGGGDSNQRLKDEFKKILNHLKLFRTAHRTRVVPYLKEEAPERLIMTAGKSLLEGSLEDALKFLDDMMVRRLTETI</sequence>
<organism evidence="1">
    <name type="scientific">Ophidiomyces ophidiicola</name>
    <dbReference type="NCBI Taxonomy" id="1387563"/>
    <lineage>
        <taxon>Eukaryota</taxon>
        <taxon>Fungi</taxon>
        <taxon>Dikarya</taxon>
        <taxon>Ascomycota</taxon>
        <taxon>Pezizomycotina</taxon>
        <taxon>Eurotiomycetes</taxon>
        <taxon>Eurotiomycetidae</taxon>
        <taxon>Onygenales</taxon>
        <taxon>Onygenaceae</taxon>
        <taxon>Ophidiomyces</taxon>
    </lineage>
</organism>
<proteinExistence type="predicted"/>
<evidence type="ECO:0000313" key="1">
    <source>
        <dbReference type="EMBL" id="KAI2386112.1"/>
    </source>
</evidence>
<dbReference type="EMBL" id="JALBCA010000051">
    <property type="protein sequence ID" value="KAI2386112.1"/>
    <property type="molecule type" value="Genomic_DNA"/>
</dbReference>
<protein>
    <submittedName>
        <fullName evidence="1">Uncharacterized protein</fullName>
    </submittedName>
</protein>
<gene>
    <name evidence="1" type="ORF">LOY88_003714</name>
</gene>
<accession>A0ACB8UW84</accession>
<comment type="caution">
    <text evidence="1">The sequence shown here is derived from an EMBL/GenBank/DDBJ whole genome shotgun (WGS) entry which is preliminary data.</text>
</comment>
<reference evidence="1" key="1">
    <citation type="journal article" date="2022" name="bioRxiv">
        <title>Population genetic analysis of Ophidiomyces ophidiicola, the causative agent of snake fungal disease, indicates recent introductions to the USA.</title>
        <authorList>
            <person name="Ladner J.T."/>
            <person name="Palmer J.M."/>
            <person name="Ettinger C.L."/>
            <person name="Stajich J.E."/>
            <person name="Farrell T.M."/>
            <person name="Glorioso B.M."/>
            <person name="Lawson B."/>
            <person name="Price S.J."/>
            <person name="Stengle A.G."/>
            <person name="Grear D.A."/>
            <person name="Lorch J.M."/>
        </authorList>
    </citation>
    <scope>NUCLEOTIDE SEQUENCE</scope>
    <source>
        <strain evidence="1">NWHC 24266-5</strain>
    </source>
</reference>